<comment type="caution">
    <text evidence="1">The sequence shown here is derived from an EMBL/GenBank/DDBJ whole genome shotgun (WGS) entry which is preliminary data.</text>
</comment>
<proteinExistence type="predicted"/>
<accession>A0A5R9A2U2</accession>
<reference evidence="1 2" key="1">
    <citation type="submission" date="2019-05" db="EMBL/GenBank/DDBJ databases">
        <authorList>
            <person name="Moore K."/>
            <person name="O'Neill P."/>
            <person name="Farbos A."/>
            <person name="Studholme D.J."/>
        </authorList>
    </citation>
    <scope>NUCLEOTIDE SEQUENCE [LARGE SCALE GENOMIC DNA]</scope>
    <source>
        <strain evidence="1 2">DSM 9128</strain>
    </source>
</reference>
<evidence type="ECO:0000313" key="1">
    <source>
        <dbReference type="EMBL" id="TLP72237.1"/>
    </source>
</evidence>
<protein>
    <submittedName>
        <fullName evidence="1">Uncharacterized protein</fullName>
    </submittedName>
</protein>
<dbReference type="EMBL" id="VASG01000005">
    <property type="protein sequence ID" value="TLP72237.1"/>
    <property type="molecule type" value="Genomic_DNA"/>
</dbReference>
<sequence>MSEAGHFRMLAMAVGVGLCGACAPDTPVTQYRLQVCGTQHEAQVTDRWWGSLYVAQLSGDNQLVVGVPLAVQGEGGHPATLTAQFHLTTARDQLRLDPSKLSGRYAIGPQREGRAKLGEGAAVVFQEVPEDALRASHGELVIDRVEIVRSEDDTEYGVMSGHYRFEARSDANQSTCAVAGSFKDGTFKLVKDSS</sequence>
<gene>
    <name evidence="1" type="ORF">FEA48_18280</name>
</gene>
<reference evidence="2" key="2">
    <citation type="submission" date="2019-06" db="EMBL/GenBank/DDBJ databases">
        <title>AzeR, a transcriptional regulator that responds to azelaic acid in Pseudomonas nitroreducens.</title>
        <authorList>
            <person name="Bez C."/>
            <person name="Javvadi S.G."/>
            <person name="Bertani I."/>
            <person name="Devescovi G."/>
            <person name="Studholme D.J."/>
            <person name="Geller A."/>
            <person name="Levy A."/>
            <person name="Venturi V."/>
        </authorList>
    </citation>
    <scope>NUCLEOTIDE SEQUENCE [LARGE SCALE GENOMIC DNA]</scope>
    <source>
        <strain evidence="2">DSM 9128</strain>
    </source>
</reference>
<dbReference type="Proteomes" id="UP000307510">
    <property type="component" value="Unassembled WGS sequence"/>
</dbReference>
<name>A0A5R9A2U2_PSENT</name>
<dbReference type="RefSeq" id="WP_138215073.1">
    <property type="nucleotide sequence ID" value="NZ_VASG01000005.1"/>
</dbReference>
<evidence type="ECO:0000313" key="2">
    <source>
        <dbReference type="Proteomes" id="UP000307510"/>
    </source>
</evidence>
<dbReference type="AlphaFoldDB" id="A0A5R9A2U2"/>
<organism evidence="1 2">
    <name type="scientific">Pseudomonas nitroreducens</name>
    <dbReference type="NCBI Taxonomy" id="46680"/>
    <lineage>
        <taxon>Bacteria</taxon>
        <taxon>Pseudomonadati</taxon>
        <taxon>Pseudomonadota</taxon>
        <taxon>Gammaproteobacteria</taxon>
        <taxon>Pseudomonadales</taxon>
        <taxon>Pseudomonadaceae</taxon>
        <taxon>Pseudomonas</taxon>
    </lineage>
</organism>